<evidence type="ECO:0000313" key="2">
    <source>
        <dbReference type="EMBL" id="KHE42735.1"/>
    </source>
</evidence>
<dbReference type="EMBL" id="JRGF01000002">
    <property type="protein sequence ID" value="KHE42735.1"/>
    <property type="molecule type" value="Genomic_DNA"/>
</dbReference>
<evidence type="ECO:0000313" key="3">
    <source>
        <dbReference type="Proteomes" id="UP000030889"/>
    </source>
</evidence>
<dbReference type="PROSITE" id="PS51257">
    <property type="entry name" value="PROKAR_LIPOPROTEIN"/>
    <property type="match status" value="1"/>
</dbReference>
<gene>
    <name evidence="2" type="ORF">LG35_01585</name>
</gene>
<keyword evidence="1" id="KW-0732">Signal</keyword>
<dbReference type="RefSeq" id="WP_022063449.1">
    <property type="nucleotide sequence ID" value="NZ_JRGF01000002.1"/>
</dbReference>
<proteinExistence type="predicted"/>
<feature type="chain" id="PRO_5046388865" description="Lipoprotein" evidence="1">
    <location>
        <begin position="25"/>
        <end position="145"/>
    </location>
</feature>
<name>A0ABR4YKE8_9BACT</name>
<comment type="caution">
    <text evidence="2">The sequence shown here is derived from an EMBL/GenBank/DDBJ whole genome shotgun (WGS) entry which is preliminary data.</text>
</comment>
<reference evidence="2 3" key="1">
    <citation type="submission" date="2014-09" db="EMBL/GenBank/DDBJ databases">
        <title>Alistipes sp. 627, sp. nov., a novel member of the family Rikenellaceae isolated from human faeces.</title>
        <authorList>
            <person name="Shkoporov A.N."/>
            <person name="Chaplin A.V."/>
            <person name="Motuzova O.V."/>
            <person name="Kafarskaia L.I."/>
            <person name="Khokhlova E.V."/>
            <person name="Efimov B.A."/>
        </authorList>
    </citation>
    <scope>NUCLEOTIDE SEQUENCE [LARGE SCALE GENOMIC DNA]</scope>
    <source>
        <strain evidence="2 3">627</strain>
    </source>
</reference>
<feature type="signal peptide" evidence="1">
    <location>
        <begin position="1"/>
        <end position="24"/>
    </location>
</feature>
<protein>
    <recommendedName>
        <fullName evidence="4">Lipoprotein</fullName>
    </recommendedName>
</protein>
<organism evidence="2 3">
    <name type="scientific">Alistipes inops</name>
    <dbReference type="NCBI Taxonomy" id="1501391"/>
    <lineage>
        <taxon>Bacteria</taxon>
        <taxon>Pseudomonadati</taxon>
        <taxon>Bacteroidota</taxon>
        <taxon>Bacteroidia</taxon>
        <taxon>Bacteroidales</taxon>
        <taxon>Rikenellaceae</taxon>
        <taxon>Alistipes</taxon>
    </lineage>
</organism>
<evidence type="ECO:0000256" key="1">
    <source>
        <dbReference type="SAM" id="SignalP"/>
    </source>
</evidence>
<evidence type="ECO:0008006" key="4">
    <source>
        <dbReference type="Google" id="ProtNLM"/>
    </source>
</evidence>
<sequence length="145" mass="16739">MKRTFLHALCTAVLLLCTSTGCQPEEEDYFLRWMLLNATDSVLYFTFNDNTPFTVEPGEYRLLGTTVLPPDTKPNPGLLFELHPEYRTLSVSAAPDGPTLRKWNKDYDFTSDRQFFDSSQWPDENRASHDCDYVFRVTPEDIANE</sequence>
<dbReference type="Proteomes" id="UP000030889">
    <property type="component" value="Unassembled WGS sequence"/>
</dbReference>
<accession>A0ABR4YKE8</accession>
<keyword evidence="3" id="KW-1185">Reference proteome</keyword>